<name>A0A1M6CPP6_9FLAO</name>
<dbReference type="GO" id="GO:0016491">
    <property type="term" value="F:oxidoreductase activity"/>
    <property type="evidence" value="ECO:0007669"/>
    <property type="project" value="InterPro"/>
</dbReference>
<keyword evidence="3" id="KW-1185">Reference proteome</keyword>
<accession>A0A1M6CPP6</accession>
<dbReference type="AlphaFoldDB" id="A0A1M6CPP6"/>
<dbReference type="EMBL" id="FQYX01000004">
    <property type="protein sequence ID" value="SHI62982.1"/>
    <property type="molecule type" value="Genomic_DNA"/>
</dbReference>
<dbReference type="Gene3D" id="3.40.30.10">
    <property type="entry name" value="Glutaredoxin"/>
    <property type="match status" value="1"/>
</dbReference>
<dbReference type="Pfam" id="PF00578">
    <property type="entry name" value="AhpC-TSA"/>
    <property type="match status" value="1"/>
</dbReference>
<dbReference type="InterPro" id="IPR050553">
    <property type="entry name" value="Thioredoxin_ResA/DsbE_sf"/>
</dbReference>
<reference evidence="2 3" key="1">
    <citation type="submission" date="2016-11" db="EMBL/GenBank/DDBJ databases">
        <authorList>
            <person name="Jaros S."/>
            <person name="Januszkiewicz K."/>
            <person name="Wedrychowicz H."/>
        </authorList>
    </citation>
    <scope>NUCLEOTIDE SEQUENCE [LARGE SCALE GENOMIC DNA]</scope>
    <source>
        <strain evidence="2 3">CGMCC 1.8863</strain>
    </source>
</reference>
<dbReference type="InterPro" id="IPR036249">
    <property type="entry name" value="Thioredoxin-like_sf"/>
</dbReference>
<dbReference type="InterPro" id="IPR000866">
    <property type="entry name" value="AhpC/TSA"/>
</dbReference>
<dbReference type="PANTHER" id="PTHR42852:SF17">
    <property type="entry name" value="THIOREDOXIN-LIKE PROTEIN HI_1115"/>
    <property type="match status" value="1"/>
</dbReference>
<evidence type="ECO:0000313" key="2">
    <source>
        <dbReference type="EMBL" id="SHI62982.1"/>
    </source>
</evidence>
<proteinExistence type="predicted"/>
<dbReference type="PROSITE" id="PS51257">
    <property type="entry name" value="PROKAR_LIPOPROTEIN"/>
    <property type="match status" value="1"/>
</dbReference>
<organism evidence="2 3">
    <name type="scientific">Arenibacter nanhaiticus</name>
    <dbReference type="NCBI Taxonomy" id="558155"/>
    <lineage>
        <taxon>Bacteria</taxon>
        <taxon>Pseudomonadati</taxon>
        <taxon>Bacteroidota</taxon>
        <taxon>Flavobacteriia</taxon>
        <taxon>Flavobacteriales</taxon>
        <taxon>Flavobacteriaceae</taxon>
        <taxon>Arenibacter</taxon>
    </lineage>
</organism>
<gene>
    <name evidence="2" type="ORF">SAMN04487911_10412</name>
</gene>
<dbReference type="SUPFAM" id="SSF52833">
    <property type="entry name" value="Thioredoxin-like"/>
    <property type="match status" value="1"/>
</dbReference>
<protein>
    <submittedName>
        <fullName evidence="2">Peroxiredoxin</fullName>
    </submittedName>
</protein>
<dbReference type="PROSITE" id="PS51352">
    <property type="entry name" value="THIOREDOXIN_2"/>
    <property type="match status" value="1"/>
</dbReference>
<dbReference type="InterPro" id="IPR013766">
    <property type="entry name" value="Thioredoxin_domain"/>
</dbReference>
<dbReference type="PANTHER" id="PTHR42852">
    <property type="entry name" value="THIOL:DISULFIDE INTERCHANGE PROTEIN DSBE"/>
    <property type="match status" value="1"/>
</dbReference>
<evidence type="ECO:0000313" key="3">
    <source>
        <dbReference type="Proteomes" id="UP000184231"/>
    </source>
</evidence>
<evidence type="ECO:0000259" key="1">
    <source>
        <dbReference type="PROSITE" id="PS51352"/>
    </source>
</evidence>
<dbReference type="CDD" id="cd02966">
    <property type="entry name" value="TlpA_like_family"/>
    <property type="match status" value="1"/>
</dbReference>
<dbReference type="Proteomes" id="UP000184231">
    <property type="component" value="Unassembled WGS sequence"/>
</dbReference>
<dbReference type="STRING" id="558155.SAMN04487911_10412"/>
<dbReference type="GO" id="GO:0016209">
    <property type="term" value="F:antioxidant activity"/>
    <property type="evidence" value="ECO:0007669"/>
    <property type="project" value="InterPro"/>
</dbReference>
<dbReference type="RefSeq" id="WP_072763260.1">
    <property type="nucleotide sequence ID" value="NZ_FQYX01000004.1"/>
</dbReference>
<feature type="domain" description="Thioredoxin" evidence="1">
    <location>
        <begin position="31"/>
        <end position="170"/>
    </location>
</feature>
<sequence>MRIKIYTIVFTALLLVSCKQTEKQSQEANKNIITAKAAPVSMPLYEDLEGNPISLEDYKGKKILLNFWATWCKPCVEEMPALARAMAILEKENYVFLAASDQTTKKIKAFKAESEVDLPFIKFNGALSKLQIYALPTTFIYNEKGEKATEITGAVSWDSPEMIHKLKNVQ</sequence>